<keyword evidence="1" id="KW-0472">Membrane</keyword>
<comment type="caution">
    <text evidence="2">The sequence shown here is derived from an EMBL/GenBank/DDBJ whole genome shotgun (WGS) entry which is preliminary data.</text>
</comment>
<evidence type="ECO:0000256" key="1">
    <source>
        <dbReference type="SAM" id="Phobius"/>
    </source>
</evidence>
<reference evidence="2 3" key="1">
    <citation type="submission" date="2018-10" db="EMBL/GenBank/DDBJ databases">
        <title>Genetic determinants and prediction of antibiotic resistance phenotypes in Helicobacter pylori.</title>
        <authorList>
            <person name="Wagner K."/>
        </authorList>
    </citation>
    <scope>NUCLEOTIDE SEQUENCE [LARGE SCALE GENOMIC DNA]</scope>
    <source>
        <strain evidence="2 3">ZH97</strain>
    </source>
</reference>
<keyword evidence="1" id="KW-0812">Transmembrane</keyword>
<accession>A0AB37V0E3</accession>
<feature type="transmembrane region" description="Helical" evidence="1">
    <location>
        <begin position="13"/>
        <end position="34"/>
    </location>
</feature>
<keyword evidence="1" id="KW-1133">Transmembrane helix</keyword>
<protein>
    <submittedName>
        <fullName evidence="2">Uncharacterized protein</fullName>
    </submittedName>
</protein>
<dbReference type="EMBL" id="RJHK01000003">
    <property type="protein sequence ID" value="RVZ35561.1"/>
    <property type="molecule type" value="Genomic_DNA"/>
</dbReference>
<dbReference type="AlphaFoldDB" id="A0AB37V0E3"/>
<name>A0AB37V0E3_HELPX</name>
<dbReference type="Proteomes" id="UP000289024">
    <property type="component" value="Unassembled WGS sequence"/>
</dbReference>
<evidence type="ECO:0000313" key="3">
    <source>
        <dbReference type="Proteomes" id="UP000289024"/>
    </source>
</evidence>
<sequence length="63" mass="7131">MAILKSIGGFLRYLNSLMMLFKSLVNLFYIGLVLKEFKELNAFSFVIACKVDGNASFSLFRSL</sequence>
<proteinExistence type="predicted"/>
<evidence type="ECO:0000313" key="2">
    <source>
        <dbReference type="EMBL" id="RVZ35561.1"/>
    </source>
</evidence>
<organism evidence="2 3">
    <name type="scientific">Helicobacter pylori</name>
    <name type="common">Campylobacter pylori</name>
    <dbReference type="NCBI Taxonomy" id="210"/>
    <lineage>
        <taxon>Bacteria</taxon>
        <taxon>Pseudomonadati</taxon>
        <taxon>Campylobacterota</taxon>
        <taxon>Epsilonproteobacteria</taxon>
        <taxon>Campylobacterales</taxon>
        <taxon>Helicobacteraceae</taxon>
        <taxon>Helicobacter</taxon>
    </lineage>
</organism>
<gene>
    <name evidence="2" type="ORF">EC547_02525</name>
</gene>